<comment type="similarity">
    <text evidence="2">Belongs to the GSP G family.</text>
</comment>
<evidence type="ECO:0000313" key="14">
    <source>
        <dbReference type="Proteomes" id="UP000646877"/>
    </source>
</evidence>
<dbReference type="NCBIfam" id="TIGR02532">
    <property type="entry name" value="IV_pilin_GFxxxE"/>
    <property type="match status" value="1"/>
</dbReference>
<accession>A0A8I2KNU7</accession>
<dbReference type="PANTHER" id="PTHR30093:SF44">
    <property type="entry name" value="TYPE II SECRETION SYSTEM CORE PROTEIN G"/>
    <property type="match status" value="1"/>
</dbReference>
<dbReference type="SUPFAM" id="SSF54523">
    <property type="entry name" value="Pili subunits"/>
    <property type="match status" value="1"/>
</dbReference>
<dbReference type="PRINTS" id="PR00813">
    <property type="entry name" value="BCTERIALGSPG"/>
</dbReference>
<dbReference type="NCBIfam" id="TIGR01710">
    <property type="entry name" value="typeII_sec_gspG"/>
    <property type="match status" value="1"/>
</dbReference>
<evidence type="ECO:0000256" key="6">
    <source>
        <dbReference type="ARBA" id="ARBA00022519"/>
    </source>
</evidence>
<organism evidence="13 14">
    <name type="scientific">Pseudoalteromonas maricaloris</name>
    <dbReference type="NCBI Taxonomy" id="184924"/>
    <lineage>
        <taxon>Bacteria</taxon>
        <taxon>Pseudomonadati</taxon>
        <taxon>Pseudomonadota</taxon>
        <taxon>Gammaproteobacteria</taxon>
        <taxon>Alteromonadales</taxon>
        <taxon>Pseudoalteromonadaceae</taxon>
        <taxon>Pseudoalteromonas</taxon>
    </lineage>
</organism>
<evidence type="ECO:0000256" key="3">
    <source>
        <dbReference type="ARBA" id="ARBA00020042"/>
    </source>
</evidence>
<dbReference type="Pfam" id="PF07963">
    <property type="entry name" value="N_methyl"/>
    <property type="match status" value="1"/>
</dbReference>
<evidence type="ECO:0000256" key="7">
    <source>
        <dbReference type="ARBA" id="ARBA00022692"/>
    </source>
</evidence>
<dbReference type="PROSITE" id="PS00409">
    <property type="entry name" value="PROKAR_NTER_METHYL"/>
    <property type="match status" value="1"/>
</dbReference>
<sequence length="152" mass="16982">MVINNSIEVNIVKKQSGFSLLEVMVVLVIIGMILSIVAPNVMGQQEEAAKEKARLDIRQIEDAMKMYKLKNKRYPTTEQGLEALVTQTNIDPVPKRFPEGGFISKLPEDPWGNPYQLVSPGEMSQIDIFSMGPDGEVGTDDDIGNWDTEDER</sequence>
<keyword evidence="9 11" id="KW-0472">Membrane</keyword>
<comment type="caution">
    <text evidence="13">The sequence shown here is derived from an EMBL/GenBank/DDBJ whole genome shotgun (WGS) entry which is preliminary data.</text>
</comment>
<keyword evidence="7 11" id="KW-0812">Transmembrane</keyword>
<keyword evidence="6" id="KW-0997">Cell inner membrane</keyword>
<dbReference type="Proteomes" id="UP000646877">
    <property type="component" value="Unassembled WGS sequence"/>
</dbReference>
<evidence type="ECO:0000313" key="13">
    <source>
        <dbReference type="EMBL" id="NLR24169.1"/>
    </source>
</evidence>
<comment type="subcellular location">
    <subcellularLocation>
        <location evidence="1">Cell inner membrane</location>
        <topology evidence="1">Single-pass membrane protein</topology>
    </subcellularLocation>
</comment>
<evidence type="ECO:0000256" key="11">
    <source>
        <dbReference type="SAM" id="Phobius"/>
    </source>
</evidence>
<keyword evidence="5" id="KW-0488">Methylation</keyword>
<dbReference type="GO" id="GO:0015628">
    <property type="term" value="P:protein secretion by the type II secretion system"/>
    <property type="evidence" value="ECO:0007669"/>
    <property type="project" value="InterPro"/>
</dbReference>
<evidence type="ECO:0000256" key="10">
    <source>
        <dbReference type="SAM" id="MobiDB-lite"/>
    </source>
</evidence>
<evidence type="ECO:0000256" key="2">
    <source>
        <dbReference type="ARBA" id="ARBA00009984"/>
    </source>
</evidence>
<feature type="compositionally biased region" description="Acidic residues" evidence="10">
    <location>
        <begin position="137"/>
        <end position="152"/>
    </location>
</feature>
<dbReference type="InterPro" id="IPR000983">
    <property type="entry name" value="Bac_GSPG_pilin"/>
</dbReference>
<dbReference type="InterPro" id="IPR013545">
    <property type="entry name" value="T2SS_protein-GspG_C"/>
</dbReference>
<dbReference type="AlphaFoldDB" id="A0A8I2KNU7"/>
<dbReference type="Pfam" id="PF08334">
    <property type="entry name" value="T2SSG"/>
    <property type="match status" value="1"/>
</dbReference>
<proteinExistence type="inferred from homology"/>
<keyword evidence="8 11" id="KW-1133">Transmembrane helix</keyword>
<feature type="transmembrane region" description="Helical" evidence="11">
    <location>
        <begin position="20"/>
        <end position="42"/>
    </location>
</feature>
<gene>
    <name evidence="13" type="primary">gspG</name>
    <name evidence="13" type="ORF">F9Y85_23215</name>
</gene>
<dbReference type="InterPro" id="IPR010054">
    <property type="entry name" value="Type2_sec_GspG"/>
</dbReference>
<dbReference type="PANTHER" id="PTHR30093">
    <property type="entry name" value="GENERAL SECRETION PATHWAY PROTEIN G"/>
    <property type="match status" value="1"/>
</dbReference>
<evidence type="ECO:0000256" key="9">
    <source>
        <dbReference type="ARBA" id="ARBA00023136"/>
    </source>
</evidence>
<feature type="domain" description="Type II secretion system protein GspG C-terminal" evidence="12">
    <location>
        <begin position="40"/>
        <end position="146"/>
    </location>
</feature>
<dbReference type="InterPro" id="IPR012902">
    <property type="entry name" value="N_methyl_site"/>
</dbReference>
<protein>
    <recommendedName>
        <fullName evidence="3">Type II secretion system core protein G</fullName>
    </recommendedName>
</protein>
<evidence type="ECO:0000256" key="4">
    <source>
        <dbReference type="ARBA" id="ARBA00022475"/>
    </source>
</evidence>
<dbReference type="InterPro" id="IPR045584">
    <property type="entry name" value="Pilin-like"/>
</dbReference>
<evidence type="ECO:0000259" key="12">
    <source>
        <dbReference type="Pfam" id="PF08334"/>
    </source>
</evidence>
<dbReference type="Gene3D" id="3.30.700.10">
    <property type="entry name" value="Glycoprotein, Type 4 Pilin"/>
    <property type="match status" value="1"/>
</dbReference>
<dbReference type="GO" id="GO:0015627">
    <property type="term" value="C:type II protein secretion system complex"/>
    <property type="evidence" value="ECO:0007669"/>
    <property type="project" value="InterPro"/>
</dbReference>
<evidence type="ECO:0000256" key="1">
    <source>
        <dbReference type="ARBA" id="ARBA00004377"/>
    </source>
</evidence>
<dbReference type="EMBL" id="WEIA01000025">
    <property type="protein sequence ID" value="NLR24169.1"/>
    <property type="molecule type" value="Genomic_DNA"/>
</dbReference>
<evidence type="ECO:0000256" key="8">
    <source>
        <dbReference type="ARBA" id="ARBA00022989"/>
    </source>
</evidence>
<reference evidence="13" key="1">
    <citation type="submission" date="2019-10" db="EMBL/GenBank/DDBJ databases">
        <authorList>
            <person name="Paulsen S."/>
        </authorList>
    </citation>
    <scope>NUCLEOTIDE SEQUENCE</scope>
    <source>
        <strain evidence="13">LMG 19692</strain>
    </source>
</reference>
<feature type="region of interest" description="Disordered" evidence="10">
    <location>
        <begin position="132"/>
        <end position="152"/>
    </location>
</feature>
<keyword evidence="4" id="KW-1003">Cell membrane</keyword>
<name>A0A8I2KNU7_9GAMM</name>
<evidence type="ECO:0000256" key="5">
    <source>
        <dbReference type="ARBA" id="ARBA00022481"/>
    </source>
</evidence>
<dbReference type="GO" id="GO:0005886">
    <property type="term" value="C:plasma membrane"/>
    <property type="evidence" value="ECO:0007669"/>
    <property type="project" value="UniProtKB-SubCell"/>
</dbReference>